<feature type="domain" description="Enoyl reductase (ER)" evidence="6">
    <location>
        <begin position="7"/>
        <end position="324"/>
    </location>
</feature>
<dbReference type="InterPro" id="IPR011032">
    <property type="entry name" value="GroES-like_sf"/>
</dbReference>
<dbReference type="InterPro" id="IPR013154">
    <property type="entry name" value="ADH-like_N"/>
</dbReference>
<evidence type="ECO:0000256" key="1">
    <source>
        <dbReference type="ARBA" id="ARBA00001947"/>
    </source>
</evidence>
<dbReference type="Gene3D" id="3.40.50.720">
    <property type="entry name" value="NAD(P)-binding Rossmann-like Domain"/>
    <property type="match status" value="1"/>
</dbReference>
<reference evidence="7" key="1">
    <citation type="journal article" date="2024" name="Int. J. Syst. Evol. Microbiol.">
        <title>Brooklawnia propionicigenes sp. nov., a facultatively anaerobic, propionate-producing bacterium isolated from a methanogenic reactor treating waste from cattle farms.</title>
        <authorList>
            <person name="Akita Y."/>
            <person name="Ueki A."/>
            <person name="Tonouchi A."/>
            <person name="Sugawara Y."/>
            <person name="Honma S."/>
            <person name="Kaku N."/>
            <person name="Ueki K."/>
        </authorList>
    </citation>
    <scope>NUCLEOTIDE SEQUENCE</scope>
    <source>
        <strain evidence="7">SH051</strain>
    </source>
</reference>
<dbReference type="SMART" id="SM00829">
    <property type="entry name" value="PKS_ER"/>
    <property type="match status" value="1"/>
</dbReference>
<keyword evidence="8" id="KW-1185">Reference proteome</keyword>
<protein>
    <submittedName>
        <fullName evidence="7">Galactitol-1-phosphate 5-dehydrogenase</fullName>
    </submittedName>
</protein>
<dbReference type="InterPro" id="IPR013149">
    <property type="entry name" value="ADH-like_C"/>
</dbReference>
<dbReference type="GO" id="GO:0016491">
    <property type="term" value="F:oxidoreductase activity"/>
    <property type="evidence" value="ECO:0007669"/>
    <property type="project" value="UniProtKB-KW"/>
</dbReference>
<sequence length="351" mass="36830">MKALVLTEYNKFDYLDVPTPTPGTGEVLIKVKACAVCGSDVHGMDGSSGRRQPPDIMGHEASGQIEAVGPGVEGWSVGDRVTFDSTVYCNQCDACLAGNVNLCTNRQVLGVSCDDYRRDGAFADYLVVPAYICYRLPDEVSYVQAAMVEPLAIAYHAATRTPVKPGMSAVIVGVGTIGLLTLQVVKAMGAGPIIAVDIDDAKLATALDNGADAVINSAAPDALARLLAATPGGKGVDIAFDATGIEATVDLSVRSVKLDGSVVLIGNLAQHIGFPLQWVVTRQISLFGTCASAGEYNECLQLIADGKVDVEALISKSVPLSAGHEWITRVYNREPGLNKIVLLPEVEEVVA</sequence>
<accession>A0AAN0MI45</accession>
<dbReference type="PANTHER" id="PTHR43401:SF2">
    <property type="entry name" value="L-THREONINE 3-DEHYDROGENASE"/>
    <property type="match status" value="1"/>
</dbReference>
<comment type="cofactor">
    <cofactor evidence="1 5">
        <name>Zn(2+)</name>
        <dbReference type="ChEBI" id="CHEBI:29105"/>
    </cofactor>
</comment>
<keyword evidence="4" id="KW-0560">Oxidoreductase</keyword>
<dbReference type="Gene3D" id="3.90.180.10">
    <property type="entry name" value="Medium-chain alcohol dehydrogenases, catalytic domain"/>
    <property type="match status" value="1"/>
</dbReference>
<keyword evidence="2 5" id="KW-0479">Metal-binding</keyword>
<dbReference type="Proteomes" id="UP001431656">
    <property type="component" value="Chromosome"/>
</dbReference>
<dbReference type="SUPFAM" id="SSF51735">
    <property type="entry name" value="NAD(P)-binding Rossmann-fold domains"/>
    <property type="match status" value="1"/>
</dbReference>
<evidence type="ECO:0000313" key="8">
    <source>
        <dbReference type="Proteomes" id="UP001431656"/>
    </source>
</evidence>
<dbReference type="InterPro" id="IPR020843">
    <property type="entry name" value="ER"/>
</dbReference>
<dbReference type="CDD" id="cd08236">
    <property type="entry name" value="sugar_DH"/>
    <property type="match status" value="1"/>
</dbReference>
<dbReference type="GO" id="GO:0008270">
    <property type="term" value="F:zinc ion binding"/>
    <property type="evidence" value="ECO:0007669"/>
    <property type="project" value="InterPro"/>
</dbReference>
<dbReference type="InterPro" id="IPR002328">
    <property type="entry name" value="ADH_Zn_CS"/>
</dbReference>
<evidence type="ECO:0000256" key="2">
    <source>
        <dbReference type="ARBA" id="ARBA00022723"/>
    </source>
</evidence>
<evidence type="ECO:0000259" key="6">
    <source>
        <dbReference type="SMART" id="SM00829"/>
    </source>
</evidence>
<dbReference type="InterPro" id="IPR050129">
    <property type="entry name" value="Zn_alcohol_dh"/>
</dbReference>
<evidence type="ECO:0000256" key="4">
    <source>
        <dbReference type="ARBA" id="ARBA00023002"/>
    </source>
</evidence>
<proteinExistence type="inferred from homology"/>
<gene>
    <name evidence="7" type="ORF">brsh051_24000</name>
</gene>
<comment type="similarity">
    <text evidence="5">Belongs to the zinc-containing alcohol dehydrogenase family.</text>
</comment>
<dbReference type="AlphaFoldDB" id="A0AAN0MI45"/>
<dbReference type="Pfam" id="PF08240">
    <property type="entry name" value="ADH_N"/>
    <property type="match status" value="1"/>
</dbReference>
<organism evidence="7 8">
    <name type="scientific">Brooklawnia propionicigenes</name>
    <dbReference type="NCBI Taxonomy" id="3041175"/>
    <lineage>
        <taxon>Bacteria</taxon>
        <taxon>Bacillati</taxon>
        <taxon>Actinomycetota</taxon>
        <taxon>Actinomycetes</taxon>
        <taxon>Propionibacteriales</taxon>
        <taxon>Propionibacteriaceae</taxon>
        <taxon>Brooklawnia</taxon>
    </lineage>
</organism>
<evidence type="ECO:0000313" key="7">
    <source>
        <dbReference type="EMBL" id="BEH03119.1"/>
    </source>
</evidence>
<dbReference type="Pfam" id="PF00107">
    <property type="entry name" value="ADH_zinc_N"/>
    <property type="match status" value="1"/>
</dbReference>
<dbReference type="InterPro" id="IPR036291">
    <property type="entry name" value="NAD(P)-bd_dom_sf"/>
</dbReference>
<name>A0AAN0MI45_9ACTN</name>
<dbReference type="PANTHER" id="PTHR43401">
    <property type="entry name" value="L-THREONINE 3-DEHYDROGENASE"/>
    <property type="match status" value="1"/>
</dbReference>
<dbReference type="EMBL" id="AP028056">
    <property type="protein sequence ID" value="BEH03119.1"/>
    <property type="molecule type" value="Genomic_DNA"/>
</dbReference>
<dbReference type="KEGG" id="broo:brsh051_24000"/>
<keyword evidence="3 5" id="KW-0862">Zinc</keyword>
<evidence type="ECO:0000256" key="3">
    <source>
        <dbReference type="ARBA" id="ARBA00022833"/>
    </source>
</evidence>
<dbReference type="SUPFAM" id="SSF50129">
    <property type="entry name" value="GroES-like"/>
    <property type="match status" value="1"/>
</dbReference>
<dbReference type="RefSeq" id="WP_286265325.1">
    <property type="nucleotide sequence ID" value="NZ_AP028056.1"/>
</dbReference>
<dbReference type="PROSITE" id="PS00059">
    <property type="entry name" value="ADH_ZINC"/>
    <property type="match status" value="1"/>
</dbReference>
<evidence type="ECO:0000256" key="5">
    <source>
        <dbReference type="RuleBase" id="RU361277"/>
    </source>
</evidence>